<evidence type="ECO:0000256" key="9">
    <source>
        <dbReference type="ARBA" id="ARBA00022960"/>
    </source>
</evidence>
<dbReference type="InterPro" id="IPR004101">
    <property type="entry name" value="Mur_ligase_C"/>
</dbReference>
<dbReference type="SUPFAM" id="SSF53623">
    <property type="entry name" value="MurD-like peptide ligases, catalytic domain"/>
    <property type="match status" value="1"/>
</dbReference>
<evidence type="ECO:0000313" key="19">
    <source>
        <dbReference type="EMBL" id="SNR88032.1"/>
    </source>
</evidence>
<name>A0A238ZY23_9BACT</name>
<dbReference type="Pfam" id="PF01225">
    <property type="entry name" value="Mur_ligase"/>
    <property type="match status" value="1"/>
</dbReference>
<organism evidence="19 20">
    <name type="scientific">Desulfurobacterium atlanticum</name>
    <dbReference type="NCBI Taxonomy" id="240169"/>
    <lineage>
        <taxon>Bacteria</taxon>
        <taxon>Pseudomonadati</taxon>
        <taxon>Aquificota</taxon>
        <taxon>Aquificia</taxon>
        <taxon>Desulfurobacteriales</taxon>
        <taxon>Desulfurobacteriaceae</taxon>
        <taxon>Desulfurobacterium</taxon>
    </lineage>
</organism>
<evidence type="ECO:0000256" key="4">
    <source>
        <dbReference type="ARBA" id="ARBA00022490"/>
    </source>
</evidence>
<keyword evidence="15" id="KW-0812">Transmembrane</keyword>
<dbReference type="NCBIfam" id="TIGR01082">
    <property type="entry name" value="murC"/>
    <property type="match status" value="1"/>
</dbReference>
<gene>
    <name evidence="14" type="primary">murC</name>
    <name evidence="19" type="ORF">SAMN06265340_11316</name>
</gene>
<feature type="domain" description="Mur ligase N-terminal catalytic" evidence="16">
    <location>
        <begin position="9"/>
        <end position="106"/>
    </location>
</feature>
<evidence type="ECO:0000256" key="2">
    <source>
        <dbReference type="ARBA" id="ARBA00004752"/>
    </source>
</evidence>
<dbReference type="GO" id="GO:0009252">
    <property type="term" value="P:peptidoglycan biosynthetic process"/>
    <property type="evidence" value="ECO:0007669"/>
    <property type="project" value="UniProtKB-UniRule"/>
</dbReference>
<dbReference type="GO" id="GO:0005737">
    <property type="term" value="C:cytoplasm"/>
    <property type="evidence" value="ECO:0007669"/>
    <property type="project" value="UniProtKB-SubCell"/>
</dbReference>
<evidence type="ECO:0000256" key="11">
    <source>
        <dbReference type="ARBA" id="ARBA00023306"/>
    </source>
</evidence>
<keyword evidence="15" id="KW-0472">Membrane</keyword>
<evidence type="ECO:0000259" key="16">
    <source>
        <dbReference type="Pfam" id="PF01225"/>
    </source>
</evidence>
<evidence type="ECO:0000256" key="3">
    <source>
        <dbReference type="ARBA" id="ARBA00012211"/>
    </source>
</evidence>
<dbReference type="GO" id="GO:0071555">
    <property type="term" value="P:cell wall organization"/>
    <property type="evidence" value="ECO:0007669"/>
    <property type="project" value="UniProtKB-KW"/>
</dbReference>
<evidence type="ECO:0000259" key="18">
    <source>
        <dbReference type="Pfam" id="PF08245"/>
    </source>
</evidence>
<proteinExistence type="inferred from homology"/>
<keyword evidence="12 14" id="KW-0961">Cell wall biogenesis/degradation</keyword>
<dbReference type="OrthoDB" id="9804126at2"/>
<dbReference type="Gene3D" id="3.40.1190.10">
    <property type="entry name" value="Mur-like, catalytic domain"/>
    <property type="match status" value="1"/>
</dbReference>
<comment type="function">
    <text evidence="14">Cell wall formation.</text>
</comment>
<dbReference type="RefSeq" id="WP_089323544.1">
    <property type="nucleotide sequence ID" value="NZ_FZOB01000013.1"/>
</dbReference>
<accession>A0A238ZY23</accession>
<evidence type="ECO:0000256" key="5">
    <source>
        <dbReference type="ARBA" id="ARBA00022598"/>
    </source>
</evidence>
<reference evidence="20" key="1">
    <citation type="submission" date="2017-06" db="EMBL/GenBank/DDBJ databases">
        <authorList>
            <person name="Varghese N."/>
            <person name="Submissions S."/>
        </authorList>
    </citation>
    <scope>NUCLEOTIDE SEQUENCE [LARGE SCALE GENOMIC DNA]</scope>
    <source>
        <strain evidence="20">DSM 15668</strain>
    </source>
</reference>
<comment type="catalytic activity">
    <reaction evidence="13 14">
        <text>UDP-N-acetyl-alpha-D-muramate + L-alanine + ATP = UDP-N-acetyl-alpha-D-muramoyl-L-alanine + ADP + phosphate + H(+)</text>
        <dbReference type="Rhea" id="RHEA:23372"/>
        <dbReference type="ChEBI" id="CHEBI:15378"/>
        <dbReference type="ChEBI" id="CHEBI:30616"/>
        <dbReference type="ChEBI" id="CHEBI:43474"/>
        <dbReference type="ChEBI" id="CHEBI:57972"/>
        <dbReference type="ChEBI" id="CHEBI:70757"/>
        <dbReference type="ChEBI" id="CHEBI:83898"/>
        <dbReference type="ChEBI" id="CHEBI:456216"/>
        <dbReference type="EC" id="6.3.2.8"/>
    </reaction>
</comment>
<feature type="binding site" evidence="14">
    <location>
        <begin position="113"/>
        <end position="119"/>
    </location>
    <ligand>
        <name>ATP</name>
        <dbReference type="ChEBI" id="CHEBI:30616"/>
    </ligand>
</feature>
<dbReference type="GO" id="GO:0051301">
    <property type="term" value="P:cell division"/>
    <property type="evidence" value="ECO:0007669"/>
    <property type="project" value="UniProtKB-KW"/>
</dbReference>
<evidence type="ECO:0000256" key="14">
    <source>
        <dbReference type="HAMAP-Rule" id="MF_00046"/>
    </source>
</evidence>
<evidence type="ECO:0000313" key="20">
    <source>
        <dbReference type="Proteomes" id="UP000198405"/>
    </source>
</evidence>
<dbReference type="HAMAP" id="MF_00046">
    <property type="entry name" value="MurC"/>
    <property type="match status" value="1"/>
</dbReference>
<dbReference type="EMBL" id="FZOB01000013">
    <property type="protein sequence ID" value="SNR88032.1"/>
    <property type="molecule type" value="Genomic_DNA"/>
</dbReference>
<dbReference type="Pfam" id="PF08245">
    <property type="entry name" value="Mur_ligase_M"/>
    <property type="match status" value="1"/>
</dbReference>
<evidence type="ECO:0000256" key="8">
    <source>
        <dbReference type="ARBA" id="ARBA00022840"/>
    </source>
</evidence>
<evidence type="ECO:0000259" key="17">
    <source>
        <dbReference type="Pfam" id="PF02875"/>
    </source>
</evidence>
<feature type="domain" description="Mur ligase C-terminal" evidence="17">
    <location>
        <begin position="313"/>
        <end position="438"/>
    </location>
</feature>
<dbReference type="Proteomes" id="UP000198405">
    <property type="component" value="Unassembled WGS sequence"/>
</dbReference>
<dbReference type="UniPathway" id="UPA00219"/>
<comment type="pathway">
    <text evidence="2 14">Cell wall biogenesis; peptidoglycan biosynthesis.</text>
</comment>
<keyword evidence="11 14" id="KW-0131">Cell cycle</keyword>
<evidence type="ECO:0000256" key="12">
    <source>
        <dbReference type="ARBA" id="ARBA00023316"/>
    </source>
</evidence>
<keyword evidence="8 14" id="KW-0067">ATP-binding</keyword>
<dbReference type="EC" id="6.3.2.8" evidence="3 14"/>
<keyword evidence="20" id="KW-1185">Reference proteome</keyword>
<dbReference type="InterPro" id="IPR036615">
    <property type="entry name" value="Mur_ligase_C_dom_sf"/>
</dbReference>
<protein>
    <recommendedName>
        <fullName evidence="3 14">UDP-N-acetylmuramate--L-alanine ligase</fullName>
        <ecNumber evidence="3 14">6.3.2.8</ecNumber>
    </recommendedName>
    <alternativeName>
        <fullName evidence="14">UDP-N-acetylmuramoyl-L-alanine synthetase</fullName>
    </alternativeName>
</protein>
<dbReference type="PANTHER" id="PTHR43445">
    <property type="entry name" value="UDP-N-ACETYLMURAMATE--L-ALANINE LIGASE-RELATED"/>
    <property type="match status" value="1"/>
</dbReference>
<dbReference type="GO" id="GO:0008763">
    <property type="term" value="F:UDP-N-acetylmuramate-L-alanine ligase activity"/>
    <property type="evidence" value="ECO:0007669"/>
    <property type="project" value="UniProtKB-UniRule"/>
</dbReference>
<dbReference type="SUPFAM" id="SSF51984">
    <property type="entry name" value="MurCD N-terminal domain"/>
    <property type="match status" value="1"/>
</dbReference>
<evidence type="ECO:0000256" key="10">
    <source>
        <dbReference type="ARBA" id="ARBA00022984"/>
    </source>
</evidence>
<dbReference type="SUPFAM" id="SSF53244">
    <property type="entry name" value="MurD-like peptide ligases, peptide-binding domain"/>
    <property type="match status" value="1"/>
</dbReference>
<dbReference type="PANTHER" id="PTHR43445:SF3">
    <property type="entry name" value="UDP-N-ACETYLMURAMATE--L-ALANINE LIGASE"/>
    <property type="match status" value="1"/>
</dbReference>
<dbReference type="AlphaFoldDB" id="A0A238ZY23"/>
<evidence type="ECO:0000256" key="15">
    <source>
        <dbReference type="SAM" id="Phobius"/>
    </source>
</evidence>
<dbReference type="InterPro" id="IPR005758">
    <property type="entry name" value="UDP-N-AcMur_Ala_ligase_MurC"/>
</dbReference>
<feature type="transmembrane region" description="Helical" evidence="15">
    <location>
        <begin position="9"/>
        <end position="26"/>
    </location>
</feature>
<keyword evidence="15" id="KW-1133">Transmembrane helix</keyword>
<evidence type="ECO:0000256" key="13">
    <source>
        <dbReference type="ARBA" id="ARBA00047833"/>
    </source>
</evidence>
<keyword evidence="9 14" id="KW-0133">Cell shape</keyword>
<comment type="similarity">
    <text evidence="14">Belongs to the MurCDEF family.</text>
</comment>
<feature type="domain" description="Mur ligase central" evidence="18">
    <location>
        <begin position="111"/>
        <end position="290"/>
    </location>
</feature>
<dbReference type="InterPro" id="IPR013221">
    <property type="entry name" value="Mur_ligase_cen"/>
</dbReference>
<dbReference type="Pfam" id="PF02875">
    <property type="entry name" value="Mur_ligase_C"/>
    <property type="match status" value="1"/>
</dbReference>
<comment type="subcellular location">
    <subcellularLocation>
        <location evidence="1 14">Cytoplasm</location>
    </subcellularLocation>
</comment>
<dbReference type="InterPro" id="IPR000713">
    <property type="entry name" value="Mur_ligase_N"/>
</dbReference>
<keyword evidence="10 14" id="KW-0573">Peptidoglycan synthesis</keyword>
<keyword evidence="6 14" id="KW-0132">Cell division</keyword>
<keyword evidence="7 14" id="KW-0547">Nucleotide-binding</keyword>
<evidence type="ECO:0000256" key="1">
    <source>
        <dbReference type="ARBA" id="ARBA00004496"/>
    </source>
</evidence>
<dbReference type="Gene3D" id="3.90.190.20">
    <property type="entry name" value="Mur ligase, C-terminal domain"/>
    <property type="match status" value="1"/>
</dbReference>
<dbReference type="InterPro" id="IPR036565">
    <property type="entry name" value="Mur-like_cat_sf"/>
</dbReference>
<keyword evidence="5 14" id="KW-0436">Ligase</keyword>
<dbReference type="InterPro" id="IPR050061">
    <property type="entry name" value="MurCDEF_pg_biosynth"/>
</dbReference>
<evidence type="ECO:0000256" key="6">
    <source>
        <dbReference type="ARBA" id="ARBA00022618"/>
    </source>
</evidence>
<dbReference type="GO" id="GO:0008360">
    <property type="term" value="P:regulation of cell shape"/>
    <property type="evidence" value="ECO:0007669"/>
    <property type="project" value="UniProtKB-KW"/>
</dbReference>
<keyword evidence="4 14" id="KW-0963">Cytoplasm</keyword>
<dbReference type="Gene3D" id="3.40.50.720">
    <property type="entry name" value="NAD(P)-binding Rossmann-like Domain"/>
    <property type="match status" value="1"/>
</dbReference>
<sequence>MFKFKTKNLHFIGIGGIGISGLAYLFKKEGYNVTGSDIKESDTTEFLKKENIKIYIGHRKENVENSDVVIHTTAAKETNPEIVAAKEKGIPVIPRCDALSELMRFKEGISVAGTHGKTTTSSMIAKVLFDAELDPTILVGGKLDFLEGKNAHYGKSSLMVAETDESDGTFLKILPSISVITNIDSDHLDFYKTLENIKSSFVEFANRTSFYGKVFLCGECKNVMEILPKIYKKKVIYGFNPEFEFSAKNIKSVNGKTKAEILYKGKTLGTLTLTIPGKHNILNALAAVALGLEAGIPFEKITCSLENFKNAKRRMELKGCCNNILIFDDYGHHPTEIEATYQGLKETFPERKIYVVFQPHRYTRTKALWKEFIKTLKKIDNLTITAIYSAGEEPIEGICGEMLAKLSGAEYGKNFEEIESRLLKKLKPGDIVLTMGAGNIYKLGEKILSKLQTAESKTL</sequence>
<dbReference type="GO" id="GO:0005524">
    <property type="term" value="F:ATP binding"/>
    <property type="evidence" value="ECO:0007669"/>
    <property type="project" value="UniProtKB-UniRule"/>
</dbReference>
<evidence type="ECO:0000256" key="7">
    <source>
        <dbReference type="ARBA" id="ARBA00022741"/>
    </source>
</evidence>